<proteinExistence type="predicted"/>
<dbReference type="AlphaFoldDB" id="A0A4R5N834"/>
<evidence type="ECO:0000313" key="2">
    <source>
        <dbReference type="Proteomes" id="UP000295681"/>
    </source>
</evidence>
<name>A0A4R5N834_9LACO</name>
<protein>
    <submittedName>
        <fullName evidence="1">Uncharacterized protein</fullName>
    </submittedName>
</protein>
<gene>
    <name evidence="1" type="ORF">C5L23_000351</name>
</gene>
<evidence type="ECO:0000313" key="1">
    <source>
        <dbReference type="EMBL" id="TDG68045.1"/>
    </source>
</evidence>
<dbReference type="Proteomes" id="UP000295681">
    <property type="component" value="Unassembled WGS sequence"/>
</dbReference>
<dbReference type="EMBL" id="PUFI01000014">
    <property type="protein sequence ID" value="TDG68045.1"/>
    <property type="molecule type" value="Genomic_DNA"/>
</dbReference>
<comment type="caution">
    <text evidence="1">The sequence shown here is derived from an EMBL/GenBank/DDBJ whole genome shotgun (WGS) entry which is preliminary data.</text>
</comment>
<reference evidence="1 2" key="1">
    <citation type="journal article" date="2019" name="Appl. Microbiol. Biotechnol.">
        <title>Uncovering carbohydrate metabolism through a genotype-phenotype association study of 56 lactic acid bacteria genomes.</title>
        <authorList>
            <person name="Buron-Moles G."/>
            <person name="Chailyan A."/>
            <person name="Dolejs I."/>
            <person name="Forster J."/>
            <person name="Miks M.H."/>
        </authorList>
    </citation>
    <scope>NUCLEOTIDE SEQUENCE [LARGE SCALE GENOMIC DNA]</scope>
    <source>
        <strain evidence="1 2">ATCC 700006</strain>
    </source>
</reference>
<dbReference type="STRING" id="907931.GCA_000165675_00999"/>
<dbReference type="RefSeq" id="WP_133264384.1">
    <property type="nucleotide sequence ID" value="NZ_JAGYGP010000001.1"/>
</dbReference>
<sequence>METNETIEALSRLLNETVGELQKLKEQDVAYVWNSDKKAYEELGIGRTYFEKIRHKLPHIEIPDEKTGSVGIVYPKKAVKQWLDEHTTTY</sequence>
<organism evidence="1 2">
    <name type="scientific">Leuconostoc fallax</name>
    <dbReference type="NCBI Taxonomy" id="1251"/>
    <lineage>
        <taxon>Bacteria</taxon>
        <taxon>Bacillati</taxon>
        <taxon>Bacillota</taxon>
        <taxon>Bacilli</taxon>
        <taxon>Lactobacillales</taxon>
        <taxon>Lactobacillaceae</taxon>
        <taxon>Leuconostoc</taxon>
    </lineage>
</organism>
<accession>A0A4R5N834</accession>
<keyword evidence="2" id="KW-1185">Reference proteome</keyword>